<feature type="transmembrane region" description="Helical" evidence="1">
    <location>
        <begin position="486"/>
        <end position="504"/>
    </location>
</feature>
<comment type="caution">
    <text evidence="5">The sequence shown here is derived from an EMBL/GenBank/DDBJ whole genome shotgun (WGS) entry which is preliminary data.</text>
</comment>
<feature type="transmembrane region" description="Helical" evidence="1">
    <location>
        <begin position="243"/>
        <end position="264"/>
    </location>
</feature>
<proteinExistence type="predicted"/>
<feature type="transmembrane region" description="Helical" evidence="1">
    <location>
        <begin position="462"/>
        <end position="480"/>
    </location>
</feature>
<dbReference type="AlphaFoldDB" id="A0A136Q409"/>
<keyword evidence="1" id="KW-0812">Transmembrane</keyword>
<gene>
    <name evidence="5" type="ORF">HMPREF3293_01589</name>
</gene>
<evidence type="ECO:0000313" key="5">
    <source>
        <dbReference type="EMBL" id="KXK65377.1"/>
    </source>
</evidence>
<dbReference type="STRING" id="626937.HMPREF3293_01589"/>
<evidence type="ECO:0000256" key="1">
    <source>
        <dbReference type="SAM" id="Phobius"/>
    </source>
</evidence>
<keyword evidence="6" id="KW-1185">Reference proteome</keyword>
<evidence type="ECO:0000259" key="4">
    <source>
        <dbReference type="Pfam" id="PF20990"/>
    </source>
</evidence>
<dbReference type="InterPro" id="IPR018702">
    <property type="entry name" value="DUF2207"/>
</dbReference>
<feature type="chain" id="PRO_5039362263" description="DUF2207 domain-containing protein" evidence="2">
    <location>
        <begin position="29"/>
        <end position="633"/>
    </location>
</feature>
<feature type="transmembrane region" description="Helical" evidence="1">
    <location>
        <begin position="392"/>
        <end position="414"/>
    </location>
</feature>
<name>A0A136Q409_9FIRM</name>
<feature type="domain" description="Predicted membrane protein YciQ-like C-terminal" evidence="4">
    <location>
        <begin position="277"/>
        <end position="564"/>
    </location>
</feature>
<dbReference type="InterPro" id="IPR048389">
    <property type="entry name" value="YciQ-like_C"/>
</dbReference>
<dbReference type="Pfam" id="PF20990">
    <property type="entry name" value="DUF2207_C"/>
    <property type="match status" value="1"/>
</dbReference>
<reference evidence="5 6" key="1">
    <citation type="submission" date="2016-02" db="EMBL/GenBank/DDBJ databases">
        <authorList>
            <person name="Wen L."/>
            <person name="He K."/>
            <person name="Yang H."/>
        </authorList>
    </citation>
    <scope>NUCLEOTIDE SEQUENCE [LARGE SCALE GENOMIC DNA]</scope>
    <source>
        <strain evidence="5 6">DSM 22607</strain>
    </source>
</reference>
<dbReference type="PATRIC" id="fig|626937.4.peg.1570"/>
<keyword evidence="2" id="KW-0732">Signal</keyword>
<dbReference type="KEGG" id="cmiu:B1H56_10800"/>
<feature type="transmembrane region" description="Helical" evidence="1">
    <location>
        <begin position="420"/>
        <end position="442"/>
    </location>
</feature>
<accession>A0A136Q409</accession>
<feature type="signal peptide" evidence="2">
    <location>
        <begin position="1"/>
        <end position="28"/>
    </location>
</feature>
<dbReference type="Proteomes" id="UP000070366">
    <property type="component" value="Unassembled WGS sequence"/>
</dbReference>
<evidence type="ECO:0000259" key="3">
    <source>
        <dbReference type="Pfam" id="PF09972"/>
    </source>
</evidence>
<dbReference type="EMBL" id="LSZW01000061">
    <property type="protein sequence ID" value="KXK65377.1"/>
    <property type="molecule type" value="Genomic_DNA"/>
</dbReference>
<protein>
    <recommendedName>
        <fullName evidence="7">DUF2207 domain-containing protein</fullName>
    </recommendedName>
</protein>
<feature type="domain" description="DUF2207" evidence="3">
    <location>
        <begin position="36"/>
        <end position="190"/>
    </location>
</feature>
<organism evidence="5 6">
    <name type="scientific">Christensenella minuta</name>
    <dbReference type="NCBI Taxonomy" id="626937"/>
    <lineage>
        <taxon>Bacteria</taxon>
        <taxon>Bacillati</taxon>
        <taxon>Bacillota</taxon>
        <taxon>Clostridia</taxon>
        <taxon>Christensenellales</taxon>
        <taxon>Christensenellaceae</taxon>
        <taxon>Christensenella</taxon>
    </lineage>
</organism>
<evidence type="ECO:0000256" key="2">
    <source>
        <dbReference type="SAM" id="SignalP"/>
    </source>
</evidence>
<keyword evidence="1" id="KW-0472">Membrane</keyword>
<dbReference type="Pfam" id="PF09972">
    <property type="entry name" value="DUF2207"/>
    <property type="match status" value="1"/>
</dbReference>
<evidence type="ECO:0008006" key="7">
    <source>
        <dbReference type="Google" id="ProtNLM"/>
    </source>
</evidence>
<keyword evidence="1" id="KW-1133">Transmembrane helix</keyword>
<sequence>MNMKKLVRNAILFLAGLFILLMPLTAIAQAAPDYVIKSEEITIRVNRDNTYDISKKVTADFSQSVGETHGITETVPVDMKLQRMADGKYEETGAHAVLTNLEANVPSEASRDGNNMVIRLGDPDETVTGTVDYVYSYRYDMGPDTLAGADEFYYNLVSPDNTVPIEKLAFTIEMPEGFDAEKLGFTTGAEGSGTYDESALTYTVEGNIIRGEMAKTVESGYGVGVRIELPEGYYAGARLPVSYFVPAFCIGGAALVLVLILLAASGKRRAEVETVEFGPPEGMNSADVGYIIDGETDNRDVVSLLIFWADKGFLEIHQPDEKNMTFKKLQDLPQDANDYEKILFGKMFVLSDSIDIKDMRYEFADTINSAKKRIKAKYNTAQNRVYTKKSVAFRYVSTLLAAVPIAAVAAVAAYLDSMELFAAIIMGGVFMGLIGWLGALLISDSVSKRKSDKKSARAGKMAGGILILAGLAAASCLLFSTYLGWWIAVPAAAALVMALLSGLMPRRTEQGAQWAGRILGLKRFIETAEADRIKMMVKNDPASFYHILPYAYVLGVTDAWAKRFESIALEPPRWYYGYYGGTWSTLYFTRSLYRGMNNALASMTATKSSGGGSGYGGGGFSGGGAGGSSFGRW</sequence>
<dbReference type="OrthoDB" id="9767603at2"/>
<evidence type="ECO:0000313" key="6">
    <source>
        <dbReference type="Proteomes" id="UP000070366"/>
    </source>
</evidence>